<dbReference type="PANTHER" id="PTHR35149:SF2">
    <property type="entry name" value="DUF262 DOMAIN-CONTAINING PROTEIN"/>
    <property type="match status" value="1"/>
</dbReference>
<evidence type="ECO:0000259" key="1">
    <source>
        <dbReference type="Pfam" id="PF03235"/>
    </source>
</evidence>
<sequence>MAIELTQLVVTKKNIDNLLSSVKDDKFIIPDYQRQYSWDKEKCEVLWGDLVDFYENSYIHNEKNEYFLGTIVLCSRKSGLEIIDGQQRITSLTLLLRVLYQQLIEKTPKTPEDEHLINKIAPCIWNVNKTTGKVDNIKKIHLESKALTDEYNDIFKNILYNGIDLNSNSNDLYTENSKFFYNQLKKYAGDNPTSWYKLCIAILENCIILPVECGSFDMGLTIFSKLNDRGMSLSDSDIFKAQIYGMHDNRNKFIKDWKALSEEVEDANISLDDVFRYYMHIIRAENNVVDKEIGLRKFYSEKSYSIFKERKNIINDLISLAKFWKAINNFSFDIGNNIKLNYESMKYLHCLKYYSNEYWKAITSVFYYKNRNDKEFNKKFIIFLKRLLSFLFVRSIEGYTVNNIKDPIYRACISVYRGNYDSIFKEEDLSDFNSKSFKEAIDNSNNTKISKALILLKAYLNKNQKYIIDDNFNIEHIFPKKWQNKNYKGWDRESAEEYLNKYGNKVPLEYKINIVAGNEYFGEKKKIYLGKNTNHKTEKSKVMDIIDVANLPQNDWNKKDIIIRNNQFIDIIYRFFKSVLAS</sequence>
<dbReference type="Proteomes" id="UP000324707">
    <property type="component" value="Unassembled WGS sequence"/>
</dbReference>
<accession>A0A5C8E579</accession>
<dbReference type="InterPro" id="IPR011089">
    <property type="entry name" value="GmrSD_C"/>
</dbReference>
<name>A0A5C8E579_9SPIR</name>
<evidence type="ECO:0000313" key="3">
    <source>
        <dbReference type="EMBL" id="TXJ32448.1"/>
    </source>
</evidence>
<evidence type="ECO:0000313" key="4">
    <source>
        <dbReference type="Proteomes" id="UP000324707"/>
    </source>
</evidence>
<evidence type="ECO:0000259" key="2">
    <source>
        <dbReference type="Pfam" id="PF07510"/>
    </source>
</evidence>
<dbReference type="PANTHER" id="PTHR35149">
    <property type="entry name" value="SLL5132 PROTEIN"/>
    <property type="match status" value="1"/>
</dbReference>
<organism evidence="3 4">
    <name type="scientific">Brachyspira aalborgi</name>
    <dbReference type="NCBI Taxonomy" id="29522"/>
    <lineage>
        <taxon>Bacteria</taxon>
        <taxon>Pseudomonadati</taxon>
        <taxon>Spirochaetota</taxon>
        <taxon>Spirochaetia</taxon>
        <taxon>Brachyspirales</taxon>
        <taxon>Brachyspiraceae</taxon>
        <taxon>Brachyspira</taxon>
    </lineage>
</organism>
<dbReference type="AlphaFoldDB" id="A0A5C8E579"/>
<proteinExistence type="predicted"/>
<dbReference type="Pfam" id="PF07510">
    <property type="entry name" value="GmrSD_C"/>
    <property type="match status" value="1"/>
</dbReference>
<gene>
    <name evidence="3" type="ORF">EPJ69_06220</name>
</gene>
<protein>
    <submittedName>
        <fullName evidence="3">DUF262 domain-containing protein</fullName>
    </submittedName>
</protein>
<dbReference type="InterPro" id="IPR004919">
    <property type="entry name" value="GmrSD_N"/>
</dbReference>
<comment type="caution">
    <text evidence="3">The sequence shown here is derived from an EMBL/GenBank/DDBJ whole genome shotgun (WGS) entry which is preliminary data.</text>
</comment>
<dbReference type="RefSeq" id="WP_147736618.1">
    <property type="nucleotide sequence ID" value="NZ_SAXX01000016.1"/>
</dbReference>
<feature type="domain" description="GmrSD restriction endonucleases C-terminal" evidence="2">
    <location>
        <begin position="440"/>
        <end position="570"/>
    </location>
</feature>
<feature type="domain" description="GmrSD restriction endonucleases N-terminal" evidence="1">
    <location>
        <begin position="16"/>
        <end position="243"/>
    </location>
</feature>
<dbReference type="EMBL" id="SAXX01000016">
    <property type="protein sequence ID" value="TXJ32448.1"/>
    <property type="molecule type" value="Genomic_DNA"/>
</dbReference>
<dbReference type="Pfam" id="PF03235">
    <property type="entry name" value="GmrSD_N"/>
    <property type="match status" value="1"/>
</dbReference>
<reference evidence="3 4" key="1">
    <citation type="journal article" date="1992" name="Lakartidningen">
        <title>[Penicillin V and not amoxicillin is the first choice preparation in acute otitis].</title>
        <authorList>
            <person name="Kamme C."/>
            <person name="Lundgren K."/>
            <person name="Prellner K."/>
        </authorList>
    </citation>
    <scope>NUCLEOTIDE SEQUENCE [LARGE SCALE GENOMIC DNA]</scope>
    <source>
        <strain evidence="3 4">PC5538III-lc</strain>
    </source>
</reference>